<dbReference type="GO" id="GO:0016833">
    <property type="term" value="F:oxo-acid-lyase activity"/>
    <property type="evidence" value="ECO:0007669"/>
    <property type="project" value="UniProtKB-ARBA"/>
</dbReference>
<dbReference type="InterPro" id="IPR040442">
    <property type="entry name" value="Pyrv_kinase-like_dom_sf"/>
</dbReference>
<evidence type="ECO:0000313" key="1">
    <source>
        <dbReference type="EMBL" id="MPV89817.1"/>
    </source>
</evidence>
<dbReference type="InterPro" id="IPR039556">
    <property type="entry name" value="ICL/PEPM"/>
</dbReference>
<protein>
    <submittedName>
        <fullName evidence="1">Methylisocitrate lyase</fullName>
    </submittedName>
</protein>
<dbReference type="PANTHER" id="PTHR42905">
    <property type="entry name" value="PHOSPHOENOLPYRUVATE CARBOXYLASE"/>
    <property type="match status" value="1"/>
</dbReference>
<keyword evidence="2" id="KW-1185">Reference proteome</keyword>
<dbReference type="OrthoDB" id="9771433at2"/>
<organism evidence="1 2">
    <name type="scientific">Georgenia ruanii</name>
    <dbReference type="NCBI Taxonomy" id="348442"/>
    <lineage>
        <taxon>Bacteria</taxon>
        <taxon>Bacillati</taxon>
        <taxon>Actinomycetota</taxon>
        <taxon>Actinomycetes</taxon>
        <taxon>Micrococcales</taxon>
        <taxon>Bogoriellaceae</taxon>
        <taxon>Georgenia</taxon>
    </lineage>
</organism>
<reference evidence="1 2" key="1">
    <citation type="submission" date="2019-10" db="EMBL/GenBank/DDBJ databases">
        <title>Georgenia wutianyii sp. nov. and Georgenia yuyongxinii sp. nov. isolated from plateau pika (Ochotona curzoniae) in the Qinghai-Tibet plateau of China.</title>
        <authorList>
            <person name="Tian Z."/>
        </authorList>
    </citation>
    <scope>NUCLEOTIDE SEQUENCE [LARGE SCALE GENOMIC DNA]</scope>
    <source>
        <strain evidence="1 2">JCM 15130</strain>
    </source>
</reference>
<dbReference type="AlphaFoldDB" id="A0A7J9UYV6"/>
<comment type="caution">
    <text evidence="1">The sequence shown here is derived from an EMBL/GenBank/DDBJ whole genome shotgun (WGS) entry which is preliminary data.</text>
</comment>
<dbReference type="Pfam" id="PF13714">
    <property type="entry name" value="PEP_mutase"/>
    <property type="match status" value="1"/>
</dbReference>
<dbReference type="RefSeq" id="WP_152232571.1">
    <property type="nucleotide sequence ID" value="NZ_BAAAOT010000031.1"/>
</dbReference>
<sequence>MLHARTSPAAKRAVLRERLATAEQPLRLPGAFNALTAKLIEELGFEGVYVSGAAISADLGLPDLGLTTPTEVADRAGQIARMTDLATLVDADTGDGEPMNVARIVQVLEEHGLAGCHIEDQVHPVRCGPGNGEETVDATTAVHRIRAAVDARRDGNFLVVARTLVRAASGLDGTVERARALVGAGADVVFPEGLRDLREFEAVVRAVDVPVLAEMSEFGGSALFTVRQLADAGVRMIVYPVTLLRLAMGIAERGLGVLATQGTQAALVPEMQTPARLDALLDAAAYTAFEELIATYRPDGTEE</sequence>
<proteinExistence type="predicted"/>
<accession>A0A7J9UYV6</accession>
<dbReference type="Gene3D" id="3.20.20.60">
    <property type="entry name" value="Phosphoenolpyruvate-binding domains"/>
    <property type="match status" value="1"/>
</dbReference>
<dbReference type="CDD" id="cd00377">
    <property type="entry name" value="ICL_PEPM"/>
    <property type="match status" value="1"/>
</dbReference>
<name>A0A7J9UYV6_9MICO</name>
<gene>
    <name evidence="1" type="ORF">GB882_14165</name>
</gene>
<dbReference type="SUPFAM" id="SSF51621">
    <property type="entry name" value="Phosphoenolpyruvate/pyruvate domain"/>
    <property type="match status" value="1"/>
</dbReference>
<dbReference type="PANTHER" id="PTHR42905:SF5">
    <property type="entry name" value="CARBOXYVINYL-CARBOXYPHOSPHONATE PHOSPHORYLMUTASE, CHLOROPLASTIC"/>
    <property type="match status" value="1"/>
</dbReference>
<dbReference type="InterPro" id="IPR015813">
    <property type="entry name" value="Pyrv/PenolPyrv_kinase-like_dom"/>
</dbReference>
<dbReference type="EMBL" id="WHPD01003056">
    <property type="protein sequence ID" value="MPV89817.1"/>
    <property type="molecule type" value="Genomic_DNA"/>
</dbReference>
<evidence type="ECO:0000313" key="2">
    <source>
        <dbReference type="Proteomes" id="UP000429644"/>
    </source>
</evidence>
<keyword evidence="1" id="KW-0456">Lyase</keyword>
<dbReference type="Proteomes" id="UP000429644">
    <property type="component" value="Unassembled WGS sequence"/>
</dbReference>